<name>A0ACB7SNW0_HYAAI</name>
<protein>
    <submittedName>
        <fullName evidence="1">Uncharacterized protein</fullName>
    </submittedName>
</protein>
<comment type="caution">
    <text evidence="1">The sequence shown here is derived from an EMBL/GenBank/DDBJ whole genome shotgun (WGS) entry which is preliminary data.</text>
</comment>
<keyword evidence="2" id="KW-1185">Reference proteome</keyword>
<dbReference type="EMBL" id="CM023483">
    <property type="protein sequence ID" value="KAH6934807.1"/>
    <property type="molecule type" value="Genomic_DNA"/>
</dbReference>
<proteinExistence type="predicted"/>
<evidence type="ECO:0000313" key="2">
    <source>
        <dbReference type="Proteomes" id="UP000821845"/>
    </source>
</evidence>
<reference evidence="1" key="1">
    <citation type="submission" date="2020-05" db="EMBL/GenBank/DDBJ databases">
        <title>Large-scale comparative analyses of tick genomes elucidate their genetic diversity and vector capacities.</title>
        <authorList>
            <person name="Jia N."/>
            <person name="Wang J."/>
            <person name="Shi W."/>
            <person name="Du L."/>
            <person name="Sun Y."/>
            <person name="Zhan W."/>
            <person name="Jiang J."/>
            <person name="Wang Q."/>
            <person name="Zhang B."/>
            <person name="Ji P."/>
            <person name="Sakyi L.B."/>
            <person name="Cui X."/>
            <person name="Yuan T."/>
            <person name="Jiang B."/>
            <person name="Yang W."/>
            <person name="Lam T.T.-Y."/>
            <person name="Chang Q."/>
            <person name="Ding S."/>
            <person name="Wang X."/>
            <person name="Zhu J."/>
            <person name="Ruan X."/>
            <person name="Zhao L."/>
            <person name="Wei J."/>
            <person name="Que T."/>
            <person name="Du C."/>
            <person name="Cheng J."/>
            <person name="Dai P."/>
            <person name="Han X."/>
            <person name="Huang E."/>
            <person name="Gao Y."/>
            <person name="Liu J."/>
            <person name="Shao H."/>
            <person name="Ye R."/>
            <person name="Li L."/>
            <person name="Wei W."/>
            <person name="Wang X."/>
            <person name="Wang C."/>
            <person name="Yang T."/>
            <person name="Huo Q."/>
            <person name="Li W."/>
            <person name="Guo W."/>
            <person name="Chen H."/>
            <person name="Zhou L."/>
            <person name="Ni X."/>
            <person name="Tian J."/>
            <person name="Zhou Y."/>
            <person name="Sheng Y."/>
            <person name="Liu T."/>
            <person name="Pan Y."/>
            <person name="Xia L."/>
            <person name="Li J."/>
            <person name="Zhao F."/>
            <person name="Cao W."/>
        </authorList>
    </citation>
    <scope>NUCLEOTIDE SEQUENCE</scope>
    <source>
        <strain evidence="1">Hyas-2018</strain>
    </source>
</reference>
<gene>
    <name evidence="1" type="ORF">HPB50_001001</name>
</gene>
<dbReference type="Proteomes" id="UP000821845">
    <property type="component" value="Chromosome 3"/>
</dbReference>
<evidence type="ECO:0000313" key="1">
    <source>
        <dbReference type="EMBL" id="KAH6934807.1"/>
    </source>
</evidence>
<organism evidence="1 2">
    <name type="scientific">Hyalomma asiaticum</name>
    <name type="common">Tick</name>
    <dbReference type="NCBI Taxonomy" id="266040"/>
    <lineage>
        <taxon>Eukaryota</taxon>
        <taxon>Metazoa</taxon>
        <taxon>Ecdysozoa</taxon>
        <taxon>Arthropoda</taxon>
        <taxon>Chelicerata</taxon>
        <taxon>Arachnida</taxon>
        <taxon>Acari</taxon>
        <taxon>Parasitiformes</taxon>
        <taxon>Ixodida</taxon>
        <taxon>Ixodoidea</taxon>
        <taxon>Ixodidae</taxon>
        <taxon>Hyalomminae</taxon>
        <taxon>Hyalomma</taxon>
    </lineage>
</organism>
<accession>A0ACB7SNW0</accession>
<sequence length="133" mass="14864">MFYIAAERDFGIVHDPASRTSMQRAVASLGAPLDTPWPDRRSRGASGAFYVYACRPLHPDLARVIGREKVAIIADPAYRTPPPPPYPQSCPLHSSRPFYIVREATETTSWKPHELQTRSLACKQVCACARIRV</sequence>